<dbReference type="GO" id="GO:0016787">
    <property type="term" value="F:hydrolase activity"/>
    <property type="evidence" value="ECO:0007669"/>
    <property type="project" value="UniProtKB-KW"/>
</dbReference>
<dbReference type="Pfam" id="PF01738">
    <property type="entry name" value="DLH"/>
    <property type="match status" value="1"/>
</dbReference>
<dbReference type="Gene3D" id="3.40.50.1820">
    <property type="entry name" value="alpha/beta hydrolase"/>
    <property type="match status" value="1"/>
</dbReference>
<gene>
    <name evidence="3" type="ORF">B0I71DRAFT_164405</name>
</gene>
<dbReference type="PANTHER" id="PTHR47751:SF1">
    <property type="entry name" value="SUPERFAMILY HYDROLASE, PUTATIVE (AFU_ORTHOLOGUE AFUA_2G16580)-RELATED"/>
    <property type="match status" value="1"/>
</dbReference>
<sequence length="298" mass="32566">MSVTQKKITFKNLNGEGISNAASYAAIVVAHPAGGVKEQTSGIYANKVAAGGFVTLAYDASYQGDSTGEPRHLEDPYIRTEENSAAVDYMTTLAYVDKDKIGILGVCASGGYTVNAAINDRRIKAVGTVSAVNIGFMYRAGWNGNQSGIVDQVLQVGAQARTDEANGQDITYLSWAPETIDDAPVPELRDAYTYYKTERAAKPNAPSKYTDRSLTQLATYDAFHQAKEFLTQPILMVAGEDAGTKFYSEELIETIKSSNKNASNYFVKGSNHFDMYDKSQFVDEAVSKFISFYQEFLE</sequence>
<accession>A0A371C8S5</accession>
<proteinExistence type="inferred from homology"/>
<protein>
    <submittedName>
        <fullName evidence="3">Alpha/Beta hydrolase protein</fullName>
    </submittedName>
</protein>
<dbReference type="VEuPathDB" id="FungiDB:YALI0_E34045g"/>
<name>A0A371C8S5_YARLL</name>
<dbReference type="InterPro" id="IPR002925">
    <property type="entry name" value="Dienelactn_hydro"/>
</dbReference>
<reference evidence="3 4" key="1">
    <citation type="submission" date="2018-07" db="EMBL/GenBank/DDBJ databases">
        <title>Draft Genome Assemblies for Five Robust Yarrowia lipolytica Strains Exhibiting High Lipid Production and Pentose Sugar Utilization and Sugar Alcohol Secretion from Undetoxified Lignocellulosic Biomass Hydrolysates.</title>
        <authorList>
            <consortium name="DOE Joint Genome Institute"/>
            <person name="Walker C."/>
            <person name="Ryu S."/>
            <person name="Na H."/>
            <person name="Zane M."/>
            <person name="LaButti K."/>
            <person name="Lipzen A."/>
            <person name="Haridas S."/>
            <person name="Barry K."/>
            <person name="Grigoriev I.V."/>
            <person name="Quarterman J."/>
            <person name="Slininger P."/>
            <person name="Dien B."/>
            <person name="Trinh C.T."/>
        </authorList>
    </citation>
    <scope>NUCLEOTIDE SEQUENCE [LARGE SCALE GENOMIC DNA]</scope>
    <source>
        <strain evidence="3 4">YB392</strain>
    </source>
</reference>
<evidence type="ECO:0000259" key="2">
    <source>
        <dbReference type="Pfam" id="PF01738"/>
    </source>
</evidence>
<evidence type="ECO:0000256" key="1">
    <source>
        <dbReference type="ARBA" id="ARBA00029464"/>
    </source>
</evidence>
<keyword evidence="3" id="KW-0378">Hydrolase</keyword>
<dbReference type="Proteomes" id="UP000256601">
    <property type="component" value="Unassembled WGS sequence"/>
</dbReference>
<evidence type="ECO:0000313" key="4">
    <source>
        <dbReference type="Proteomes" id="UP000256601"/>
    </source>
</evidence>
<dbReference type="EMBL" id="KZ857333">
    <property type="protein sequence ID" value="RDW26460.1"/>
    <property type="molecule type" value="Genomic_DNA"/>
</dbReference>
<dbReference type="AlphaFoldDB" id="A0A371C8S5"/>
<dbReference type="VEuPathDB" id="FungiDB:YALI1_F17302g"/>
<feature type="domain" description="Dienelactone hydrolase" evidence="2">
    <location>
        <begin position="21"/>
        <end position="126"/>
    </location>
</feature>
<organism evidence="3 4">
    <name type="scientific">Yarrowia lipolytica</name>
    <name type="common">Candida lipolytica</name>
    <dbReference type="NCBI Taxonomy" id="4952"/>
    <lineage>
        <taxon>Eukaryota</taxon>
        <taxon>Fungi</taxon>
        <taxon>Dikarya</taxon>
        <taxon>Ascomycota</taxon>
        <taxon>Saccharomycotina</taxon>
        <taxon>Dipodascomycetes</taxon>
        <taxon>Dipodascales</taxon>
        <taxon>Dipodascales incertae sedis</taxon>
        <taxon>Yarrowia</taxon>
    </lineage>
</organism>
<dbReference type="PANTHER" id="PTHR47751">
    <property type="entry name" value="SUPERFAMILY HYDROLASE, PUTATIVE (AFU_ORTHOLOGUE AFUA_2G16580)-RELATED"/>
    <property type="match status" value="1"/>
</dbReference>
<dbReference type="SUPFAM" id="SSF53474">
    <property type="entry name" value="alpha/beta-Hydrolases"/>
    <property type="match status" value="1"/>
</dbReference>
<dbReference type="Gene3D" id="1.10.10.800">
    <property type="match status" value="1"/>
</dbReference>
<dbReference type="InterPro" id="IPR051411">
    <property type="entry name" value="Polyketide_trans_af380"/>
</dbReference>
<dbReference type="InterPro" id="IPR029058">
    <property type="entry name" value="AB_hydrolase_fold"/>
</dbReference>
<comment type="similarity">
    <text evidence="1">Belongs to the polyketide transferase af380 family.</text>
</comment>
<evidence type="ECO:0000313" key="3">
    <source>
        <dbReference type="EMBL" id="RDW26460.1"/>
    </source>
</evidence>